<evidence type="ECO:0000256" key="4">
    <source>
        <dbReference type="ARBA" id="ARBA00022448"/>
    </source>
</evidence>
<dbReference type="EMBL" id="BK061336">
    <property type="protein sequence ID" value="DAZ91076.1"/>
    <property type="molecule type" value="Genomic_RNA"/>
</dbReference>
<keyword evidence="5" id="KW-0167">Capsid protein</keyword>
<name>A0A9N6YJI7_9SECO</name>
<dbReference type="Pfam" id="PF02247">
    <property type="entry name" value="Como_LCP"/>
    <property type="match status" value="1"/>
</dbReference>
<evidence type="ECO:0000256" key="5">
    <source>
        <dbReference type="ARBA" id="ARBA00022561"/>
    </source>
</evidence>
<comment type="subcellular location">
    <subcellularLocation>
        <location evidence="2">Host cell junction</location>
        <location evidence="2">Host plasmodesma</location>
    </subcellularLocation>
    <subcellularLocation>
        <location evidence="1">Virion</location>
    </subcellularLocation>
</comment>
<dbReference type="GO" id="GO:0039617">
    <property type="term" value="C:T=3 icosahedral viral capsid"/>
    <property type="evidence" value="ECO:0007669"/>
    <property type="project" value="UniProtKB-KW"/>
</dbReference>
<feature type="compositionally biased region" description="Low complexity" evidence="11">
    <location>
        <begin position="929"/>
        <end position="944"/>
    </location>
</feature>
<dbReference type="Proteomes" id="UP001258750">
    <property type="component" value="Genome"/>
</dbReference>
<sequence length="1644" mass="183257">MRFDSIQNVQDWCDKHPEACQKDWRILWLVKAYNGNMDDGSKMLTIANAIVRASYVDFTYTTTIQKYFGLPSTTTNNVRSSLLVLLGDLVQGWNEEITPEMVLVSKAIAKLGVANEVGFDYASSLQSAAKWVVEILKIVAPLVPALLNTTPGVDVVLPLARMAVQVHVADGVMVRSPQARLKAVAHRLSSLYSSLDLVRKYCPYDADLDYDDAAHGILTLGRSEIKTSALKLAEFYDKACSFINWLMGRSLWGRLPHHVRPLRTDPDFQAMMEDLNRLLEELEIRTREAGAVVGPLAQRLTSDKIFQAPREVRLRVQHEAMSDAIKRMQNLLGFVKAKKGRVPRMNVMPLPDYTLENWAEKAADYIVANWDSLGVAFMALARLMGFNWQFALPDITREDVVEQKRVVIDNLNLLTAGLSRLELKAEADGADLEPHPSPYVWPFDGTNITDAALSLKEFEKFRDEEYFPFKNTVGNFKIAELRQQVQDILQLVGSDIEGRTFGTLTEAVRNLIANVAKAHTQVETNAYSINQCSEQLAQYGQRIHAAEGNMRNIYERLRALETAAGSGGINGADFVALQAIVDQLRIKVEPLVGLTARMEQWKNQFPTRDVVELLRGDVEMLKVQIGTTSELSGQMQMLDARVRDIERLNVKSWSTTLRELNQRLVVLEQLDFLSLIDRVSVLEGIPRMTKVQLDGVADVLRTYPKFKTLLAKCVQYINAWGGSKTFGEEFEALDESMLARAQWEPLGPVPEPSPGLFKRFFRWCASFIPKKVEPVVSCGVYEAWDRRDWPRLLELFGLGIFDIDEVALKLAPRRLEAYQCVGSTGDLSEDLKCWILQTLQPSPVSPVEELLDSLSFAAAQNDPDPGPEPDSPEQQNDLSTDLESDSPEHIGPSFFFSSERFLPPLFSDLSVQDATSASEVLPAPGDPGPESSTLPEHSTSSSPPVARAWVKIRQGRIPERRALAQGLGYSVSRNRLWITHAERRYLQRAGAWRLEWEPFVHPSTLFTGPWDVFRELEAEGQNVVDEQADIGPERAAVRDHIGEVLEFQDTRDQMLSSLHPSVCVLSSDRVAAVTSGTPGSVWLTVPMREIFRGNGPLAGLMKTFGVVPGGMRLDVRWNVSPTNGIGMAVVYYEGGLLNKSQVDIVTAVHHPHRIWNPACEDSISFGFQPMSCAVGFHPSFLSGGDGLLVLVQMTNWHAAPTTAPKLTWVLSYDPQCKQNEQLITPLALPRNMTYRHHVGNLEFKANDTSPLRRSEINLGSPAVGPKYGYGLWQSLISLYRYYRADILIELIRTSSPFTSVTFGVSLLPGTRAAVVTPGLLAGVAHMELTFGLKESRKVVRFPAHLVGYDLESDTMDLTNTLDKAVALTFVIWVLDNPSNAMNDSVYVTVNVCGVENLVVHTPFGGNLPDSTRATVEFNSREVRIPNPGDLVQGTVPDFSYQHGLGQSANVWNLGLSWKERRDTKIVQPDSKDNLRMFFDAYRLVVGTPMLHFVLSPVVRILNSCVWLKGTLLYRVVWAALPTVKRSDWSGNIRVSVHGTTTLSLRQFHAASSEMAGAIEFAVDVKGPMFGFACLAIPYANMKDANKVVIELARATQFHYVEIYVMFGENVQVAGCGAFPYIPRAGNHRNQAFSPTGWDVEPLLR</sequence>
<keyword evidence="7" id="KW-0916">Viral movement protein</keyword>
<evidence type="ECO:0000256" key="2">
    <source>
        <dbReference type="ARBA" id="ARBA00004621"/>
    </source>
</evidence>
<dbReference type="GO" id="GO:0046740">
    <property type="term" value="P:transport of virus in host, cell to cell"/>
    <property type="evidence" value="ECO:0007669"/>
    <property type="project" value="UniProtKB-KW"/>
</dbReference>
<dbReference type="GO" id="GO:0005198">
    <property type="term" value="F:structural molecule activity"/>
    <property type="evidence" value="ECO:0007669"/>
    <property type="project" value="InterPro"/>
</dbReference>
<evidence type="ECO:0000256" key="7">
    <source>
        <dbReference type="ARBA" id="ARBA00023031"/>
    </source>
</evidence>
<reference evidence="12 13" key="1">
    <citation type="journal article" date="2022" name="Virus Genes">
        <title>Analysis of public domain plant transcriptomes expands the phylogenetic diversity of the family Secoviridae.</title>
        <authorList>
            <person name="Sidharthan V.K."/>
            <person name="Rajeswari V."/>
            <person name="Baranwal V.K."/>
        </authorList>
    </citation>
    <scope>NUCLEOTIDE SEQUENCE [LARGE SCALE GENOMIC DNA]</scope>
    <source>
        <strain evidence="12">VFLL015B</strain>
    </source>
</reference>
<proteinExistence type="predicted"/>
<evidence type="ECO:0000256" key="10">
    <source>
        <dbReference type="ARBA" id="ARBA00032125"/>
    </source>
</evidence>
<evidence type="ECO:0000256" key="8">
    <source>
        <dbReference type="ARBA" id="ARBA00023060"/>
    </source>
</evidence>
<keyword evidence="6" id="KW-0946">Virion</keyword>
<dbReference type="InterPro" id="IPR029053">
    <property type="entry name" value="Viral_coat"/>
</dbReference>
<evidence type="ECO:0000313" key="13">
    <source>
        <dbReference type="Proteomes" id="UP001258750"/>
    </source>
</evidence>
<keyword evidence="9" id="KW-1031">Host cell junction</keyword>
<organism evidence="12 13">
    <name type="scientific">Yucca gloriosa secovirus</name>
    <dbReference type="NCBI Taxonomy" id="2936693"/>
    <lineage>
        <taxon>Viruses</taxon>
        <taxon>Riboviria</taxon>
        <taxon>Orthornavirae</taxon>
        <taxon>Pisuviricota</taxon>
        <taxon>Pisoniviricetes</taxon>
        <taxon>Picornavirales</taxon>
        <taxon>Secoviridae</taxon>
        <taxon>Comovirinae</taxon>
        <taxon>Fabavirus</taxon>
        <taxon>Fabavirus yuccae</taxon>
    </lineage>
</organism>
<gene>
    <name evidence="12" type="ORF">YgSV_s2gp1</name>
</gene>
<evidence type="ECO:0000256" key="11">
    <source>
        <dbReference type="SAM" id="MobiDB-lite"/>
    </source>
</evidence>
<accession>A0A9N6YJI7</accession>
<evidence type="ECO:0000256" key="9">
    <source>
        <dbReference type="ARBA" id="ARBA00023081"/>
    </source>
</evidence>
<evidence type="ECO:0000256" key="3">
    <source>
        <dbReference type="ARBA" id="ARBA00022361"/>
    </source>
</evidence>
<evidence type="ECO:0000256" key="6">
    <source>
        <dbReference type="ARBA" id="ARBA00022844"/>
    </source>
</evidence>
<protein>
    <recommendedName>
        <fullName evidence="3">RNA2 polyprotein</fullName>
    </recommendedName>
    <alternativeName>
        <fullName evidence="10">Genome polyprotein M</fullName>
    </alternativeName>
</protein>
<dbReference type="GO" id="GO:0044219">
    <property type="term" value="C:host cell plasmodesma"/>
    <property type="evidence" value="ECO:0007669"/>
    <property type="project" value="UniProtKB-SubCell"/>
</dbReference>
<dbReference type="InterPro" id="IPR003182">
    <property type="entry name" value="RNA2_polyprotein"/>
</dbReference>
<dbReference type="Gene3D" id="2.60.120.20">
    <property type="match status" value="2"/>
</dbReference>
<feature type="region of interest" description="Disordered" evidence="11">
    <location>
        <begin position="858"/>
        <end position="886"/>
    </location>
</feature>
<dbReference type="SUPFAM" id="SSF88633">
    <property type="entry name" value="Positive stranded ssRNA viruses"/>
    <property type="match status" value="3"/>
</dbReference>
<keyword evidence="4" id="KW-0813">Transport</keyword>
<evidence type="ECO:0000313" key="12">
    <source>
        <dbReference type="EMBL" id="DAZ91076.1"/>
    </source>
</evidence>
<keyword evidence="13" id="KW-1185">Reference proteome</keyword>
<evidence type="ECO:0000256" key="1">
    <source>
        <dbReference type="ARBA" id="ARBA00004328"/>
    </source>
</evidence>
<dbReference type="InterPro" id="IPR003181">
    <property type="entry name" value="Como_LCP"/>
</dbReference>
<dbReference type="Pfam" id="PF02248">
    <property type="entry name" value="Como_SCP"/>
    <property type="match status" value="1"/>
</dbReference>
<feature type="region of interest" description="Disordered" evidence="11">
    <location>
        <begin position="916"/>
        <end position="945"/>
    </location>
</feature>
<keyword evidence="8" id="KW-1142">T=3 icosahedral capsid protein</keyword>